<name>A0A6M2DET0_RHIMP</name>
<proteinExistence type="predicted"/>
<protein>
    <submittedName>
        <fullName evidence="2">Putative secreted protein ovary overexpressed</fullName>
    </submittedName>
</protein>
<dbReference type="AlphaFoldDB" id="A0A6M2DET0"/>
<evidence type="ECO:0000256" key="1">
    <source>
        <dbReference type="SAM" id="SignalP"/>
    </source>
</evidence>
<organism evidence="2">
    <name type="scientific">Rhipicephalus microplus</name>
    <name type="common">Cattle tick</name>
    <name type="synonym">Boophilus microplus</name>
    <dbReference type="NCBI Taxonomy" id="6941"/>
    <lineage>
        <taxon>Eukaryota</taxon>
        <taxon>Metazoa</taxon>
        <taxon>Ecdysozoa</taxon>
        <taxon>Arthropoda</taxon>
        <taxon>Chelicerata</taxon>
        <taxon>Arachnida</taxon>
        <taxon>Acari</taxon>
        <taxon>Parasitiformes</taxon>
        <taxon>Ixodida</taxon>
        <taxon>Ixodoidea</taxon>
        <taxon>Ixodidae</taxon>
        <taxon>Rhipicephalinae</taxon>
        <taxon>Rhipicephalus</taxon>
        <taxon>Boophilus</taxon>
    </lineage>
</organism>
<reference evidence="2" key="1">
    <citation type="submission" date="2019-09" db="EMBL/GenBank/DDBJ databases">
        <title>Organ-specific transcriptomic study of the physiology of the cattle tick, Rhipicephalus microplus.</title>
        <authorList>
            <person name="Tirloni L."/>
            <person name="Braz G."/>
            <person name="Gandara A.C.P."/>
            <person name="Sabadin G.A."/>
            <person name="da Silva R.M."/>
            <person name="Guizzo M.G."/>
            <person name="Machado J.A."/>
            <person name="Costa E.P."/>
            <person name="Gomes H.F."/>
            <person name="Moraes J."/>
            <person name="Mota M.B.S."/>
            <person name="Mesquita R.D."/>
            <person name="Alvarenga P.H."/>
            <person name="Alves F."/>
            <person name="Seixas A."/>
            <person name="da Fonseca R.N."/>
            <person name="Fogaca A."/>
            <person name="Logullo C."/>
            <person name="Tanaka A."/>
            <person name="Daffre S."/>
            <person name="Termignoni C."/>
            <person name="Vaz I.S.Jr."/>
            <person name="Oliveira P.L."/>
            <person name="Ribeiro J.M."/>
        </authorList>
    </citation>
    <scope>NUCLEOTIDE SEQUENCE</scope>
    <source>
        <strain evidence="2">Porto Alegre</strain>
    </source>
</reference>
<feature type="chain" id="PRO_5026680440" evidence="1">
    <location>
        <begin position="22"/>
        <end position="74"/>
    </location>
</feature>
<feature type="signal peptide" evidence="1">
    <location>
        <begin position="1"/>
        <end position="21"/>
    </location>
</feature>
<dbReference type="EMBL" id="GHWJ01010700">
    <property type="protein sequence ID" value="NOV43437.1"/>
    <property type="molecule type" value="Transcribed_RNA"/>
</dbReference>
<sequence>MHNTAISVCVLAFLPLGDLRCECVYIYINGFIRTVIQEFSYRAMAYNDKALPGCACWMPVIFYWLAEVPSKVLT</sequence>
<accession>A0A6M2DET0</accession>
<keyword evidence="1" id="KW-0732">Signal</keyword>
<evidence type="ECO:0000313" key="2">
    <source>
        <dbReference type="EMBL" id="NOV43437.1"/>
    </source>
</evidence>